<evidence type="ECO:0000256" key="3">
    <source>
        <dbReference type="ARBA" id="ARBA00022692"/>
    </source>
</evidence>
<reference evidence="7 8" key="1">
    <citation type="submission" date="2016-04" db="EMBL/GenBank/DDBJ databases">
        <title>Chloroflexus islandicus sp. nov., a thermophilic filamentous anoxygenic phototrophic bacterium from geyser Strokkur (Iceland).</title>
        <authorList>
            <person name="Gaisin V.A."/>
            <person name="Kalashnikov A.M."/>
            <person name="Sukhacheva M.V."/>
            <person name="Grouzdev D.S."/>
            <person name="Ivanov T.M."/>
            <person name="Kuznetsov B."/>
            <person name="Gorlenko V.M."/>
        </authorList>
    </citation>
    <scope>NUCLEOTIDE SEQUENCE [LARGE SCALE GENOMIC DNA]</scope>
    <source>
        <strain evidence="8">isl-2</strain>
    </source>
</reference>
<feature type="transmembrane region" description="Helical" evidence="6">
    <location>
        <begin position="47"/>
        <end position="67"/>
    </location>
</feature>
<dbReference type="PANTHER" id="PTHR13353">
    <property type="entry name" value="TRANSMEMBRANE PROTEIN 19"/>
    <property type="match status" value="1"/>
</dbReference>
<dbReference type="Proteomes" id="UP000078287">
    <property type="component" value="Unassembled WGS sequence"/>
</dbReference>
<evidence type="ECO:0000256" key="2">
    <source>
        <dbReference type="ARBA" id="ARBA00009012"/>
    </source>
</evidence>
<comment type="subcellular location">
    <subcellularLocation>
        <location evidence="1">Membrane</location>
        <topology evidence="1">Multi-pass membrane protein</topology>
    </subcellularLocation>
</comment>
<dbReference type="AlphaFoldDB" id="A0A178MHQ9"/>
<evidence type="ECO:0000256" key="5">
    <source>
        <dbReference type="ARBA" id="ARBA00023136"/>
    </source>
</evidence>
<organism evidence="7 8">
    <name type="scientific">Chloroflexus islandicus</name>
    <dbReference type="NCBI Taxonomy" id="1707952"/>
    <lineage>
        <taxon>Bacteria</taxon>
        <taxon>Bacillati</taxon>
        <taxon>Chloroflexota</taxon>
        <taxon>Chloroflexia</taxon>
        <taxon>Chloroflexales</taxon>
        <taxon>Chloroflexineae</taxon>
        <taxon>Chloroflexaceae</taxon>
        <taxon>Chloroflexus</taxon>
    </lineage>
</organism>
<comment type="caution">
    <text evidence="7">The sequence shown here is derived from an EMBL/GenBank/DDBJ whole genome shotgun (WGS) entry which is preliminary data.</text>
</comment>
<evidence type="ECO:0000313" key="7">
    <source>
        <dbReference type="EMBL" id="OAN47707.1"/>
    </source>
</evidence>
<keyword evidence="5 6" id="KW-0472">Membrane</keyword>
<evidence type="ECO:0000313" key="8">
    <source>
        <dbReference type="Proteomes" id="UP000078287"/>
    </source>
</evidence>
<comment type="similarity">
    <text evidence="2">Belongs to the TMEM19 family.</text>
</comment>
<keyword evidence="3 6" id="KW-0812">Transmembrane</keyword>
<dbReference type="OrthoDB" id="9808500at2"/>
<evidence type="ECO:0008006" key="9">
    <source>
        <dbReference type="Google" id="ProtNLM"/>
    </source>
</evidence>
<dbReference type="Pfam" id="PF01940">
    <property type="entry name" value="DUF92"/>
    <property type="match status" value="1"/>
</dbReference>
<dbReference type="STRING" id="1707952.A6A03_09685"/>
<proteinExistence type="inferred from homology"/>
<evidence type="ECO:0000256" key="1">
    <source>
        <dbReference type="ARBA" id="ARBA00004141"/>
    </source>
</evidence>
<dbReference type="PANTHER" id="PTHR13353:SF5">
    <property type="entry name" value="TRANSMEMBRANE PROTEIN 19"/>
    <property type="match status" value="1"/>
</dbReference>
<sequence>MIDLMQIGLGFMLSIAIGGVAFARRSLSESGWLGAVLVGTLTFGFGGWPWGLTLIVFFVTSSILSHYKESIKERRAAEKFSKGGRRDFFQTIANGGLGALCAVAFALSGQPWWLLAAFVGLMATVNADTWATELGVLSPHPPRLITTRQPVPPGTSGGVTVLGTSAAAAGGLIIGLAMFGFSALAMPGEPLPWWMIPAGLLGGLGGALFDSWLGATVQAIYVYPDGRETERRVARDGTPNRFLRGWRWMDNDLVNLISSVGGAIIAIVIAMIAGGAR</sequence>
<dbReference type="EMBL" id="LWQS01000035">
    <property type="protein sequence ID" value="OAN47707.1"/>
    <property type="molecule type" value="Genomic_DNA"/>
</dbReference>
<evidence type="ECO:0000256" key="4">
    <source>
        <dbReference type="ARBA" id="ARBA00022989"/>
    </source>
</evidence>
<accession>A0A178MHQ9</accession>
<protein>
    <recommendedName>
        <fullName evidence="9">DUF92 domain-containing protein</fullName>
    </recommendedName>
</protein>
<dbReference type="RefSeq" id="WP_066783569.1">
    <property type="nucleotide sequence ID" value="NZ_LWQS01000035.1"/>
</dbReference>
<gene>
    <name evidence="7" type="ORF">A6A03_09685</name>
</gene>
<dbReference type="GO" id="GO:0016020">
    <property type="term" value="C:membrane"/>
    <property type="evidence" value="ECO:0007669"/>
    <property type="project" value="UniProtKB-SubCell"/>
</dbReference>
<dbReference type="InterPro" id="IPR002794">
    <property type="entry name" value="DUF92_TMEM19"/>
</dbReference>
<name>A0A178MHQ9_9CHLR</name>
<keyword evidence="4 6" id="KW-1133">Transmembrane helix</keyword>
<feature type="transmembrane region" description="Helical" evidence="6">
    <location>
        <begin position="158"/>
        <end position="181"/>
    </location>
</feature>
<feature type="transmembrane region" description="Helical" evidence="6">
    <location>
        <begin position="193"/>
        <end position="223"/>
    </location>
</feature>
<evidence type="ECO:0000256" key="6">
    <source>
        <dbReference type="SAM" id="Phobius"/>
    </source>
</evidence>
<keyword evidence="8" id="KW-1185">Reference proteome</keyword>
<feature type="transmembrane region" description="Helical" evidence="6">
    <location>
        <begin position="253"/>
        <end position="276"/>
    </location>
</feature>
<feature type="transmembrane region" description="Helical" evidence="6">
    <location>
        <begin position="88"/>
        <end position="107"/>
    </location>
</feature>